<evidence type="ECO:0008006" key="5">
    <source>
        <dbReference type="Google" id="ProtNLM"/>
    </source>
</evidence>
<evidence type="ECO:0000256" key="1">
    <source>
        <dbReference type="SAM" id="MobiDB-lite"/>
    </source>
</evidence>
<dbReference type="EMBL" id="JAXBLV010000077">
    <property type="protein sequence ID" value="MDY3559041.1"/>
    <property type="molecule type" value="Genomic_DNA"/>
</dbReference>
<feature type="compositionally biased region" description="Gly residues" evidence="1">
    <location>
        <begin position="163"/>
        <end position="241"/>
    </location>
</feature>
<organism evidence="3 4">
    <name type="scientific">Gemmata algarum</name>
    <dbReference type="NCBI Taxonomy" id="2975278"/>
    <lineage>
        <taxon>Bacteria</taxon>
        <taxon>Pseudomonadati</taxon>
        <taxon>Planctomycetota</taxon>
        <taxon>Planctomycetia</taxon>
        <taxon>Gemmatales</taxon>
        <taxon>Gemmataceae</taxon>
        <taxon>Gemmata</taxon>
    </lineage>
</organism>
<evidence type="ECO:0000313" key="3">
    <source>
        <dbReference type="EMBL" id="MDY3559041.1"/>
    </source>
</evidence>
<feature type="region of interest" description="Disordered" evidence="1">
    <location>
        <begin position="32"/>
        <end position="100"/>
    </location>
</feature>
<feature type="compositionally biased region" description="Basic and acidic residues" evidence="1">
    <location>
        <begin position="55"/>
        <end position="88"/>
    </location>
</feature>
<feature type="signal peptide" evidence="2">
    <location>
        <begin position="1"/>
        <end position="26"/>
    </location>
</feature>
<name>A0ABU5EUR7_9BACT</name>
<protein>
    <recommendedName>
        <fullName evidence="5">HEAT repeat domain-containing protein</fullName>
    </recommendedName>
</protein>
<dbReference type="RefSeq" id="WP_320685875.1">
    <property type="nucleotide sequence ID" value="NZ_JAXBLV010000077.1"/>
</dbReference>
<feature type="chain" id="PRO_5047534421" description="HEAT repeat domain-containing protein" evidence="2">
    <location>
        <begin position="27"/>
        <end position="267"/>
    </location>
</feature>
<sequence>MFWLSKVFAPAVLVIGIAGSAVVVMAQQDGADDNQPPFGKGGPAFGKGQPPFGKGKGEDKKGDKKGDRKGEERKFEEKKFEKKGDERGASGPKGPAPKSDAVVDAWVATLLSKITDPHDTVRDSARGALVAVGPAALPALQKLADGDDPAKAVAARKLIGAIHGRGPGGPAAGPSGRGGRGGFGPGEPGGRGGFSGPAGPGGRGGFGFGAPGGFGPGGRGPGGPGGQPGMRPGGRGPGGPGGERRPGREEEEQEFEIAPQPRVLAIH</sequence>
<dbReference type="Proteomes" id="UP001272242">
    <property type="component" value="Unassembled WGS sequence"/>
</dbReference>
<feature type="region of interest" description="Disordered" evidence="1">
    <location>
        <begin position="162"/>
        <end position="267"/>
    </location>
</feature>
<keyword evidence="2" id="KW-0732">Signal</keyword>
<keyword evidence="4" id="KW-1185">Reference proteome</keyword>
<accession>A0ABU5EUR7</accession>
<gene>
    <name evidence="3" type="ORF">R5W23_006231</name>
</gene>
<evidence type="ECO:0000313" key="4">
    <source>
        <dbReference type="Proteomes" id="UP001272242"/>
    </source>
</evidence>
<proteinExistence type="predicted"/>
<reference evidence="4" key="1">
    <citation type="journal article" date="2023" name="Mar. Drugs">
        <title>Gemmata algarum, a Novel Planctomycete Isolated from an Algal Mat, Displays Antimicrobial Activity.</title>
        <authorList>
            <person name="Kumar G."/>
            <person name="Kallscheuer N."/>
            <person name="Kashif M."/>
            <person name="Ahamad S."/>
            <person name="Jagadeeshwari U."/>
            <person name="Pannikurungottu S."/>
            <person name="Haufschild T."/>
            <person name="Kabuu M."/>
            <person name="Sasikala C."/>
            <person name="Jogler C."/>
            <person name="Ramana C."/>
        </authorList>
    </citation>
    <scope>NUCLEOTIDE SEQUENCE [LARGE SCALE GENOMIC DNA]</scope>
    <source>
        <strain evidence="4">JC673</strain>
    </source>
</reference>
<comment type="caution">
    <text evidence="3">The sequence shown here is derived from an EMBL/GenBank/DDBJ whole genome shotgun (WGS) entry which is preliminary data.</text>
</comment>
<evidence type="ECO:0000256" key="2">
    <source>
        <dbReference type="SAM" id="SignalP"/>
    </source>
</evidence>